<feature type="chain" id="PRO_5045301095" evidence="1">
    <location>
        <begin position="27"/>
        <end position="394"/>
    </location>
</feature>
<dbReference type="NCBIfam" id="TIGR04183">
    <property type="entry name" value="Por_Secre_tail"/>
    <property type="match status" value="1"/>
</dbReference>
<reference evidence="4" key="1">
    <citation type="journal article" date="2019" name="Int. J. Syst. Evol. Microbiol.">
        <title>The Global Catalogue of Microorganisms (GCM) 10K type strain sequencing project: providing services to taxonomists for standard genome sequencing and annotation.</title>
        <authorList>
            <consortium name="The Broad Institute Genomics Platform"/>
            <consortium name="The Broad Institute Genome Sequencing Center for Infectious Disease"/>
            <person name="Wu L."/>
            <person name="Ma J."/>
        </authorList>
    </citation>
    <scope>NUCLEOTIDE SEQUENCE [LARGE SCALE GENOMIC DNA]</scope>
    <source>
        <strain evidence="4">KCTC 23299</strain>
    </source>
</reference>
<dbReference type="InterPro" id="IPR013783">
    <property type="entry name" value="Ig-like_fold"/>
</dbReference>
<dbReference type="Proteomes" id="UP001597511">
    <property type="component" value="Unassembled WGS sequence"/>
</dbReference>
<comment type="caution">
    <text evidence="3">The sequence shown here is derived from an EMBL/GenBank/DDBJ whole genome shotgun (WGS) entry which is preliminary data.</text>
</comment>
<accession>A0ABW6A3M3</accession>
<dbReference type="NCBIfam" id="NF033208">
    <property type="entry name" value="choice_anch_E"/>
    <property type="match status" value="1"/>
</dbReference>
<keyword evidence="1" id="KW-0732">Signal</keyword>
<proteinExistence type="predicted"/>
<evidence type="ECO:0000313" key="3">
    <source>
        <dbReference type="EMBL" id="MFD2919100.1"/>
    </source>
</evidence>
<dbReference type="InterPro" id="IPR026444">
    <property type="entry name" value="Secre_tail"/>
</dbReference>
<feature type="domain" description="Secretion system C-terminal sorting" evidence="2">
    <location>
        <begin position="319"/>
        <end position="383"/>
    </location>
</feature>
<evidence type="ECO:0000256" key="1">
    <source>
        <dbReference type="SAM" id="SignalP"/>
    </source>
</evidence>
<sequence length="394" mass="43611">MKRFFNLWFTCLVICLLGNSTSNAQCADGSTTNNVAYDTTISFPSGVTNMQVKFPKFNPENGMLTCMRMCITIGGIIDTLAFENRDISSAQNFNVSFARNDLLMGPGITGVLLSNFNRDYSFNLAPDDGVPKSGPDFAQVTKDTIFGTLSCTMISTESDLNQFYSGLPNDSVSYNYMINGGITFSSSPNVNMTMLTSGFVRIAFQYCTCPSASLPFNAKYFNAKKTAAAKAQLSWTGFDDNSDYYYEAEVSTNGRDFTTLEKVPKNQSNANYQVPFTAAQGGTYYFRLKQVYANGYVRFSQIRQVDLEKSTFTKFSFLPNPSSGNIGIKFATIMTAPLQIIVYNVQGQTLINKKLKVNDLSYLQVGSLSQPGVYWVKVIDEQTGEFGVQQLIIK</sequence>
<gene>
    <name evidence="3" type="ORF">ACFS6H_05200</name>
</gene>
<dbReference type="Gene3D" id="2.60.40.10">
    <property type="entry name" value="Immunoglobulins"/>
    <property type="match status" value="1"/>
</dbReference>
<dbReference type="RefSeq" id="WP_386095956.1">
    <property type="nucleotide sequence ID" value="NZ_JBHUOZ010000001.1"/>
</dbReference>
<protein>
    <submittedName>
        <fullName evidence="3">Choice-of-anchor E domain-containing protein</fullName>
    </submittedName>
</protein>
<organism evidence="3 4">
    <name type="scientific">Terrimonas rubra</name>
    <dbReference type="NCBI Taxonomy" id="1035890"/>
    <lineage>
        <taxon>Bacteria</taxon>
        <taxon>Pseudomonadati</taxon>
        <taxon>Bacteroidota</taxon>
        <taxon>Chitinophagia</taxon>
        <taxon>Chitinophagales</taxon>
        <taxon>Chitinophagaceae</taxon>
        <taxon>Terrimonas</taxon>
    </lineage>
</organism>
<name>A0ABW6A3M3_9BACT</name>
<dbReference type="EMBL" id="JBHUOZ010000001">
    <property type="protein sequence ID" value="MFD2919100.1"/>
    <property type="molecule type" value="Genomic_DNA"/>
</dbReference>
<dbReference type="Pfam" id="PF18962">
    <property type="entry name" value="Por_Secre_tail"/>
    <property type="match status" value="1"/>
</dbReference>
<evidence type="ECO:0000313" key="4">
    <source>
        <dbReference type="Proteomes" id="UP001597511"/>
    </source>
</evidence>
<evidence type="ECO:0000259" key="2">
    <source>
        <dbReference type="Pfam" id="PF18962"/>
    </source>
</evidence>
<feature type="signal peptide" evidence="1">
    <location>
        <begin position="1"/>
        <end position="26"/>
    </location>
</feature>
<keyword evidence="4" id="KW-1185">Reference proteome</keyword>